<reference evidence="1" key="1">
    <citation type="submission" date="2014-11" db="EMBL/GenBank/DDBJ databases">
        <authorList>
            <person name="Amaro Gonzalez C."/>
        </authorList>
    </citation>
    <scope>NUCLEOTIDE SEQUENCE</scope>
</reference>
<dbReference type="EMBL" id="GBXM01067115">
    <property type="protein sequence ID" value="JAH41462.1"/>
    <property type="molecule type" value="Transcribed_RNA"/>
</dbReference>
<reference evidence="1" key="2">
    <citation type="journal article" date="2015" name="Fish Shellfish Immunol.">
        <title>Early steps in the European eel (Anguilla anguilla)-Vibrio vulnificus interaction in the gills: Role of the RtxA13 toxin.</title>
        <authorList>
            <person name="Callol A."/>
            <person name="Pajuelo D."/>
            <person name="Ebbesson L."/>
            <person name="Teles M."/>
            <person name="MacKenzie S."/>
            <person name="Amaro C."/>
        </authorList>
    </citation>
    <scope>NUCLEOTIDE SEQUENCE</scope>
</reference>
<organism evidence="1">
    <name type="scientific">Anguilla anguilla</name>
    <name type="common">European freshwater eel</name>
    <name type="synonym">Muraena anguilla</name>
    <dbReference type="NCBI Taxonomy" id="7936"/>
    <lineage>
        <taxon>Eukaryota</taxon>
        <taxon>Metazoa</taxon>
        <taxon>Chordata</taxon>
        <taxon>Craniata</taxon>
        <taxon>Vertebrata</taxon>
        <taxon>Euteleostomi</taxon>
        <taxon>Actinopterygii</taxon>
        <taxon>Neopterygii</taxon>
        <taxon>Teleostei</taxon>
        <taxon>Anguilliformes</taxon>
        <taxon>Anguillidae</taxon>
        <taxon>Anguilla</taxon>
    </lineage>
</organism>
<dbReference type="AlphaFoldDB" id="A0A0E9SJQ5"/>
<protein>
    <submittedName>
        <fullName evidence="1">Uncharacterized protein</fullName>
    </submittedName>
</protein>
<dbReference type="EMBL" id="GBXM01082080">
    <property type="protein sequence ID" value="JAH26497.1"/>
    <property type="molecule type" value="Transcribed_RNA"/>
</dbReference>
<sequence>MSQFFLVLAVGKCYELIRDSYLPEK</sequence>
<dbReference type="EMBL" id="GBXM01080619">
    <property type="protein sequence ID" value="JAH27958.1"/>
    <property type="molecule type" value="Transcribed_RNA"/>
</dbReference>
<proteinExistence type="predicted"/>
<name>A0A0E9SJQ5_ANGAN</name>
<accession>A0A0E9SJQ5</accession>
<evidence type="ECO:0000313" key="1">
    <source>
        <dbReference type="EMBL" id="JAH41462.1"/>
    </source>
</evidence>